<evidence type="ECO:0000256" key="4">
    <source>
        <dbReference type="ARBA" id="ARBA00022679"/>
    </source>
</evidence>
<dbReference type="InterPro" id="IPR029063">
    <property type="entry name" value="SAM-dependent_MTases_sf"/>
</dbReference>
<evidence type="ECO:0000256" key="5">
    <source>
        <dbReference type="ARBA" id="ARBA00022691"/>
    </source>
</evidence>
<dbReference type="HAMAP" id="MF_01057">
    <property type="entry name" value="tRNA_methyltr_TrmB"/>
    <property type="match status" value="1"/>
</dbReference>
<feature type="binding site" evidence="7">
    <location>
        <position position="116"/>
    </location>
    <ligand>
        <name>S-adenosyl-L-methionine</name>
        <dbReference type="ChEBI" id="CHEBI:59789"/>
    </ligand>
</feature>
<dbReference type="PANTHER" id="PTHR23417:SF14">
    <property type="entry name" value="PENTACOTRIPEPTIDE-REPEAT REGION OF PRORP DOMAIN-CONTAINING PROTEIN"/>
    <property type="match status" value="1"/>
</dbReference>
<dbReference type="Gene3D" id="3.40.50.150">
    <property type="entry name" value="Vaccinia Virus protein VP39"/>
    <property type="match status" value="1"/>
</dbReference>
<name>A0ABZ0W2M2_9BACT</name>
<gene>
    <name evidence="7 8" type="primary">trmB</name>
    <name evidence="8" type="ORF">U0035_14520</name>
</gene>
<dbReference type="PANTHER" id="PTHR23417">
    <property type="entry name" value="3-DEOXY-D-MANNO-OCTULOSONIC-ACID TRANSFERASE/TRNA GUANINE-N 7 - -METHYLTRANSFERASE"/>
    <property type="match status" value="1"/>
</dbReference>
<dbReference type="NCBIfam" id="NF001080">
    <property type="entry name" value="PRK00121.2-2"/>
    <property type="match status" value="1"/>
</dbReference>
<dbReference type="InterPro" id="IPR055361">
    <property type="entry name" value="tRNA_methyltr_TrmB_bact"/>
</dbReference>
<evidence type="ECO:0000256" key="3">
    <source>
        <dbReference type="ARBA" id="ARBA00022603"/>
    </source>
</evidence>
<dbReference type="InterPro" id="IPR003358">
    <property type="entry name" value="tRNA_(Gua-N-7)_MeTrfase_Trmb"/>
</dbReference>
<feature type="binding site" evidence="7">
    <location>
        <position position="67"/>
    </location>
    <ligand>
        <name>S-adenosyl-L-methionine</name>
        <dbReference type="ChEBI" id="CHEBI:59789"/>
    </ligand>
</feature>
<comment type="function">
    <text evidence="2 7">Catalyzes the formation of N(7)-methylguanine at position 46 (m7G46) in tRNA.</text>
</comment>
<feature type="binding site" evidence="7">
    <location>
        <begin position="192"/>
        <end position="195"/>
    </location>
    <ligand>
        <name>substrate</name>
    </ligand>
</feature>
<comment type="similarity">
    <text evidence="7">Belongs to the class I-like SAM-binding methyltransferase superfamily. TrmB family.</text>
</comment>
<evidence type="ECO:0000313" key="8">
    <source>
        <dbReference type="EMBL" id="WQD36883.1"/>
    </source>
</evidence>
<keyword evidence="5 7" id="KW-0949">S-adenosyl-L-methionine</keyword>
<dbReference type="GO" id="GO:0008176">
    <property type="term" value="F:tRNA (guanine(46)-N7)-methyltransferase activity"/>
    <property type="evidence" value="ECO:0007669"/>
    <property type="project" value="UniProtKB-EC"/>
</dbReference>
<feature type="binding site" evidence="7">
    <location>
        <position position="42"/>
    </location>
    <ligand>
        <name>S-adenosyl-L-methionine</name>
        <dbReference type="ChEBI" id="CHEBI:59789"/>
    </ligand>
</feature>
<dbReference type="EC" id="2.1.1.33" evidence="7"/>
<evidence type="ECO:0000313" key="9">
    <source>
        <dbReference type="Proteomes" id="UP001325680"/>
    </source>
</evidence>
<evidence type="ECO:0000256" key="6">
    <source>
        <dbReference type="ARBA" id="ARBA00022694"/>
    </source>
</evidence>
<dbReference type="PROSITE" id="PS51625">
    <property type="entry name" value="SAM_MT_TRMB"/>
    <property type="match status" value="1"/>
</dbReference>
<comment type="catalytic activity">
    <reaction evidence="1 7">
        <text>guanosine(46) in tRNA + S-adenosyl-L-methionine = N(7)-methylguanosine(46) in tRNA + S-adenosyl-L-homocysteine</text>
        <dbReference type="Rhea" id="RHEA:42708"/>
        <dbReference type="Rhea" id="RHEA-COMP:10188"/>
        <dbReference type="Rhea" id="RHEA-COMP:10189"/>
        <dbReference type="ChEBI" id="CHEBI:57856"/>
        <dbReference type="ChEBI" id="CHEBI:59789"/>
        <dbReference type="ChEBI" id="CHEBI:74269"/>
        <dbReference type="ChEBI" id="CHEBI:74480"/>
        <dbReference type="EC" id="2.1.1.33"/>
    </reaction>
</comment>
<accession>A0ABZ0W2M2</accession>
<feature type="binding site" evidence="7">
    <location>
        <position position="152"/>
    </location>
    <ligand>
        <name>substrate</name>
    </ligand>
</feature>
<keyword evidence="6 7" id="KW-0819">tRNA processing</keyword>
<organism evidence="8 9">
    <name type="scientific">Niabella yanshanensis</name>
    <dbReference type="NCBI Taxonomy" id="577386"/>
    <lineage>
        <taxon>Bacteria</taxon>
        <taxon>Pseudomonadati</taxon>
        <taxon>Bacteroidota</taxon>
        <taxon>Chitinophagia</taxon>
        <taxon>Chitinophagales</taxon>
        <taxon>Chitinophagaceae</taxon>
        <taxon>Niabella</taxon>
    </lineage>
</organism>
<keyword evidence="9" id="KW-1185">Reference proteome</keyword>
<sequence length="236" mass="27210">MGQKKLIRFAELLTFSNVLQYPENMAGNWHQHFNNNHPLVLELACGKGEYALGLAQIHPGKNAIGVDIKGNRLWVGAKKAIQNNISNVAFLRAQIEQLTQYFAKDEVEEIWITFPDPQLRFSKAKKRLTHPRFLRTYQQVLKPGGKIHLKTDSPDLYRFTKEVLTMYNCPVIADTDDLYAQEDRSEELKLKTHYEALDIAQSSRIHYLCFTLPQPLAGPEKDEQLKEAIRYELDRG</sequence>
<evidence type="ECO:0000256" key="1">
    <source>
        <dbReference type="ARBA" id="ARBA00000142"/>
    </source>
</evidence>
<dbReference type="SUPFAM" id="SSF53335">
    <property type="entry name" value="S-adenosyl-L-methionine-dependent methyltransferases"/>
    <property type="match status" value="1"/>
</dbReference>
<protein>
    <recommendedName>
        <fullName evidence="7">tRNA (guanine-N(7)-)-methyltransferase</fullName>
        <ecNumber evidence="7">2.1.1.33</ecNumber>
    </recommendedName>
    <alternativeName>
        <fullName evidence="7">tRNA (guanine(46)-N(7))-methyltransferase</fullName>
    </alternativeName>
    <alternativeName>
        <fullName evidence="7">tRNA(m7G46)-methyltransferase</fullName>
    </alternativeName>
</protein>
<dbReference type="RefSeq" id="WP_114793193.1">
    <property type="nucleotide sequence ID" value="NZ_CP139960.1"/>
</dbReference>
<keyword evidence="3 7" id="KW-0489">Methyltransferase</keyword>
<dbReference type="Pfam" id="PF02390">
    <property type="entry name" value="Methyltransf_4"/>
    <property type="match status" value="1"/>
</dbReference>
<comment type="pathway">
    <text evidence="7">tRNA modification; N(7)-methylguanine-tRNA biosynthesis.</text>
</comment>
<dbReference type="Proteomes" id="UP001325680">
    <property type="component" value="Chromosome"/>
</dbReference>
<proteinExistence type="inferred from homology"/>
<evidence type="ECO:0000256" key="7">
    <source>
        <dbReference type="HAMAP-Rule" id="MF_01057"/>
    </source>
</evidence>
<keyword evidence="4 7" id="KW-0808">Transferase</keyword>
<comment type="caution">
    <text evidence="7">Lacks conserved residue(s) required for the propagation of feature annotation.</text>
</comment>
<dbReference type="CDD" id="cd02440">
    <property type="entry name" value="AdoMet_MTases"/>
    <property type="match status" value="1"/>
</dbReference>
<evidence type="ECO:0000256" key="2">
    <source>
        <dbReference type="ARBA" id="ARBA00003015"/>
    </source>
</evidence>
<dbReference type="EMBL" id="CP139960">
    <property type="protein sequence ID" value="WQD36883.1"/>
    <property type="molecule type" value="Genomic_DNA"/>
</dbReference>
<reference evidence="8 9" key="1">
    <citation type="submission" date="2023-12" db="EMBL/GenBank/DDBJ databases">
        <title>Genome sequencing and assembly of bacterial species from a model synthetic community.</title>
        <authorList>
            <person name="Hogle S.L."/>
        </authorList>
    </citation>
    <scope>NUCLEOTIDE SEQUENCE [LARGE SCALE GENOMIC DNA]</scope>
    <source>
        <strain evidence="8 9">HAMBI_3031</strain>
    </source>
</reference>